<comment type="caution">
    <text evidence="1">The sequence shown here is derived from an EMBL/GenBank/DDBJ whole genome shotgun (WGS) entry which is preliminary data.</text>
</comment>
<dbReference type="Proteomes" id="UP000579523">
    <property type="component" value="Unassembled WGS sequence"/>
</dbReference>
<reference evidence="1 2" key="1">
    <citation type="submission" date="2020-08" db="EMBL/GenBank/DDBJ databases">
        <title>Genomic Encyclopedia of Type Strains, Phase III (KMG-III): the genomes of soil and plant-associated and newly described type strains.</title>
        <authorList>
            <person name="Whitman W."/>
        </authorList>
    </citation>
    <scope>NUCLEOTIDE SEQUENCE [LARGE SCALE GENOMIC DNA]</scope>
    <source>
        <strain evidence="1 2">CECT 3273</strain>
    </source>
</reference>
<dbReference type="AlphaFoldDB" id="A0A7W7LX20"/>
<gene>
    <name evidence="1" type="ORF">FHS37_002035</name>
</gene>
<proteinExistence type="predicted"/>
<organism evidence="1 2">
    <name type="scientific">Streptomyces griseomycini</name>
    <dbReference type="NCBI Taxonomy" id="66895"/>
    <lineage>
        <taxon>Bacteria</taxon>
        <taxon>Bacillati</taxon>
        <taxon>Actinomycetota</taxon>
        <taxon>Actinomycetes</taxon>
        <taxon>Kitasatosporales</taxon>
        <taxon>Streptomycetaceae</taxon>
        <taxon>Streptomyces</taxon>
    </lineage>
</organism>
<keyword evidence="2" id="KW-1185">Reference proteome</keyword>
<evidence type="ECO:0000313" key="2">
    <source>
        <dbReference type="Proteomes" id="UP000579523"/>
    </source>
</evidence>
<dbReference type="RefSeq" id="WP_184819295.1">
    <property type="nucleotide sequence ID" value="NZ_BMTK01000012.1"/>
</dbReference>
<accession>A0A7W7LX20</accession>
<sequence>MVTPKPPMSHRARILSRSLCAVIARRTPPRSERGLTAIRHSSELRSMVMALTLTEIPVAFLVSGIVPPPARPFHALLELALVLTGFGVLAALVRHPHTVSSSRVVLHTGFMGSLELSRPAVRSASRSMRTIPGRGLRRVPAEPTAVACSVGGTVSVRLHLDPPVPMDLGEGESADVDTVYVSADTPEAFVRALEAGAR</sequence>
<evidence type="ECO:0000313" key="1">
    <source>
        <dbReference type="EMBL" id="MBB4898000.1"/>
    </source>
</evidence>
<protein>
    <submittedName>
        <fullName evidence="1">Uncharacterized protein</fullName>
    </submittedName>
</protein>
<dbReference type="EMBL" id="JACHJI010000003">
    <property type="protein sequence ID" value="MBB4898000.1"/>
    <property type="molecule type" value="Genomic_DNA"/>
</dbReference>
<name>A0A7W7LX20_9ACTN</name>